<sequence>MSKMLTKRNVIPDATRSTATDLRVQRLLTSEPVLISNCRILTLIDHPSREINQQLRAALQSSQQPVLKFDEGDLRLTPVDFASLLSRRLTNALTGVSRAAVSRLVIVYSPRWSGECRLPADAQRIRIAHRQIRDLLRIVYDQETADQVQIIYGGFVFEEELADVLCDSNVDGVLINK</sequence>
<proteinExistence type="predicted"/>
<organism evidence="2 3">
    <name type="scientific">Limosilactobacillus antri DSM 16041</name>
    <dbReference type="NCBI Taxonomy" id="525309"/>
    <lineage>
        <taxon>Bacteria</taxon>
        <taxon>Bacillati</taxon>
        <taxon>Bacillota</taxon>
        <taxon>Bacilli</taxon>
        <taxon>Lactobacillales</taxon>
        <taxon>Lactobacillaceae</taxon>
        <taxon>Limosilactobacillus</taxon>
    </lineage>
</organism>
<comment type="caution">
    <text evidence="2">The sequence shown here is derived from an EMBL/GenBank/DDBJ whole genome shotgun (WGS) entry which is preliminary data.</text>
</comment>
<name>A0ABR5NZS0_9LACO</name>
<dbReference type="SUPFAM" id="SSF51351">
    <property type="entry name" value="Triosephosphate isomerase (TIM)"/>
    <property type="match status" value="1"/>
</dbReference>
<protein>
    <recommendedName>
        <fullName evidence="4">Triosephosphate isomerase</fullName>
    </recommendedName>
</protein>
<dbReference type="Proteomes" id="UP000051883">
    <property type="component" value="Unassembled WGS sequence"/>
</dbReference>
<keyword evidence="1" id="KW-0413">Isomerase</keyword>
<dbReference type="InterPro" id="IPR000652">
    <property type="entry name" value="Triosephosphate_isomerase"/>
</dbReference>
<dbReference type="PROSITE" id="PS51440">
    <property type="entry name" value="TIM_2"/>
    <property type="match status" value="1"/>
</dbReference>
<dbReference type="EMBL" id="AZDK01000014">
    <property type="protein sequence ID" value="KRK59723.1"/>
    <property type="molecule type" value="Genomic_DNA"/>
</dbReference>
<evidence type="ECO:0008006" key="4">
    <source>
        <dbReference type="Google" id="ProtNLM"/>
    </source>
</evidence>
<reference evidence="2 3" key="1">
    <citation type="journal article" date="2015" name="Genome Announc.">
        <title>Expanding the biotechnology potential of lactobacilli through comparative genomics of 213 strains and associated genera.</title>
        <authorList>
            <person name="Sun Z."/>
            <person name="Harris H.M."/>
            <person name="McCann A."/>
            <person name="Guo C."/>
            <person name="Argimon S."/>
            <person name="Zhang W."/>
            <person name="Yang X."/>
            <person name="Jeffery I.B."/>
            <person name="Cooney J.C."/>
            <person name="Kagawa T.F."/>
            <person name="Liu W."/>
            <person name="Song Y."/>
            <person name="Salvetti E."/>
            <person name="Wrobel A."/>
            <person name="Rasinkangas P."/>
            <person name="Parkhill J."/>
            <person name="Rea M.C."/>
            <person name="O'Sullivan O."/>
            <person name="Ritari J."/>
            <person name="Douillard F.P."/>
            <person name="Paul Ross R."/>
            <person name="Yang R."/>
            <person name="Briner A.E."/>
            <person name="Felis G.E."/>
            <person name="de Vos W.M."/>
            <person name="Barrangou R."/>
            <person name="Klaenhammer T.R."/>
            <person name="Caufield P.W."/>
            <person name="Cui Y."/>
            <person name="Zhang H."/>
            <person name="O'Toole P.W."/>
        </authorList>
    </citation>
    <scope>NUCLEOTIDE SEQUENCE [LARGE SCALE GENOMIC DNA]</scope>
    <source>
        <strain evidence="2 3">DSM 16041</strain>
    </source>
</reference>
<accession>A0ABR5NZS0</accession>
<gene>
    <name evidence="2" type="ORF">FC31_GL000413</name>
</gene>
<dbReference type="Pfam" id="PF00121">
    <property type="entry name" value="TIM"/>
    <property type="match status" value="1"/>
</dbReference>
<dbReference type="InterPro" id="IPR035990">
    <property type="entry name" value="TIM_sf"/>
</dbReference>
<evidence type="ECO:0000256" key="1">
    <source>
        <dbReference type="ARBA" id="ARBA00023235"/>
    </source>
</evidence>
<dbReference type="Gene3D" id="3.20.20.70">
    <property type="entry name" value="Aldolase class I"/>
    <property type="match status" value="1"/>
</dbReference>
<keyword evidence="3" id="KW-1185">Reference proteome</keyword>
<evidence type="ECO:0000313" key="2">
    <source>
        <dbReference type="EMBL" id="KRK59723.1"/>
    </source>
</evidence>
<evidence type="ECO:0000313" key="3">
    <source>
        <dbReference type="Proteomes" id="UP000051883"/>
    </source>
</evidence>
<dbReference type="InterPro" id="IPR013785">
    <property type="entry name" value="Aldolase_TIM"/>
</dbReference>